<organism evidence="4 5">
    <name type="scientific">Adineta ricciae</name>
    <name type="common">Rotifer</name>
    <dbReference type="NCBI Taxonomy" id="249248"/>
    <lineage>
        <taxon>Eukaryota</taxon>
        <taxon>Metazoa</taxon>
        <taxon>Spiralia</taxon>
        <taxon>Gnathifera</taxon>
        <taxon>Rotifera</taxon>
        <taxon>Eurotatoria</taxon>
        <taxon>Bdelloidea</taxon>
        <taxon>Adinetida</taxon>
        <taxon>Adinetidae</taxon>
        <taxon>Adineta</taxon>
    </lineage>
</organism>
<name>A0A813VZ34_ADIRI</name>
<evidence type="ECO:0000313" key="4">
    <source>
        <dbReference type="EMBL" id="CAF0853103.1"/>
    </source>
</evidence>
<evidence type="ECO:0000256" key="2">
    <source>
        <dbReference type="SAM" id="Phobius"/>
    </source>
</evidence>
<evidence type="ECO:0000256" key="1">
    <source>
        <dbReference type="SAM" id="Coils"/>
    </source>
</evidence>
<comment type="caution">
    <text evidence="4">The sequence shown here is derived from an EMBL/GenBank/DDBJ whole genome shotgun (WGS) entry which is preliminary data.</text>
</comment>
<dbReference type="Gene3D" id="1.20.58.70">
    <property type="match status" value="1"/>
</dbReference>
<dbReference type="OrthoDB" id="10029823at2759"/>
<dbReference type="GO" id="GO:0016192">
    <property type="term" value="P:vesicle-mediated transport"/>
    <property type="evidence" value="ECO:0007669"/>
    <property type="project" value="InterPro"/>
</dbReference>
<dbReference type="InterPro" id="IPR010989">
    <property type="entry name" value="SNARE"/>
</dbReference>
<dbReference type="AlphaFoldDB" id="A0A813VZ34"/>
<keyword evidence="1" id="KW-0175">Coiled coil</keyword>
<dbReference type="EMBL" id="CAJNOJ010000022">
    <property type="protein sequence ID" value="CAF0853103.1"/>
    <property type="molecule type" value="Genomic_DNA"/>
</dbReference>
<dbReference type="Proteomes" id="UP000663852">
    <property type="component" value="Unassembled WGS sequence"/>
</dbReference>
<dbReference type="GO" id="GO:0016020">
    <property type="term" value="C:membrane"/>
    <property type="evidence" value="ECO:0007669"/>
    <property type="project" value="InterPro"/>
</dbReference>
<dbReference type="SUPFAM" id="SSF47661">
    <property type="entry name" value="t-snare proteins"/>
    <property type="match status" value="1"/>
</dbReference>
<accession>A0A813VZ34</accession>
<dbReference type="PROSITE" id="PS50192">
    <property type="entry name" value="T_SNARE"/>
    <property type="match status" value="1"/>
</dbReference>
<keyword evidence="2" id="KW-0812">Transmembrane</keyword>
<evidence type="ECO:0000313" key="5">
    <source>
        <dbReference type="Proteomes" id="UP000663852"/>
    </source>
</evidence>
<sequence>MFNNFLHYCFPSAIDSLNEPLVTTDAQIEVECKEFLPEVYDTWIYLQKLSTDSTHFREIHDLYKYERSENERRSYFEQLKVLDDNIYKLSLTIHQRIQTLEKIAQPTLDEFRRSSSMDQPTNEYIPAYIRIARNQLNSVKSSFQRLISQYNIDAIEFQNELKESLRHSKTMIDSYQQISRATVDKIKSLFNSDDEHIQLVQEHIPSEQPSLSAQEEQITDLEARLESIRILKERIRQMNEMTMALYFSVQEQNELADNIWLNTSAGSDYIAQSFDEIQLVKRIKQSKRNLWIKLFSIMFCFFLILVLILILALIFNQK</sequence>
<reference evidence="4" key="1">
    <citation type="submission" date="2021-02" db="EMBL/GenBank/DDBJ databases">
        <authorList>
            <person name="Nowell W R."/>
        </authorList>
    </citation>
    <scope>NUCLEOTIDE SEQUENCE</scope>
</reference>
<feature type="domain" description="T-SNARE coiled-coil homology" evidence="3">
    <location>
        <begin position="218"/>
        <end position="280"/>
    </location>
</feature>
<dbReference type="Gene3D" id="1.20.5.110">
    <property type="match status" value="1"/>
</dbReference>
<protein>
    <recommendedName>
        <fullName evidence="3">t-SNARE coiled-coil homology domain-containing protein</fullName>
    </recommendedName>
</protein>
<feature type="transmembrane region" description="Helical" evidence="2">
    <location>
        <begin position="290"/>
        <end position="315"/>
    </location>
</feature>
<feature type="coiled-coil region" evidence="1">
    <location>
        <begin position="211"/>
        <end position="238"/>
    </location>
</feature>
<evidence type="ECO:0000259" key="3">
    <source>
        <dbReference type="PROSITE" id="PS50192"/>
    </source>
</evidence>
<gene>
    <name evidence="4" type="ORF">EDS130_LOCUS7418</name>
</gene>
<keyword evidence="2" id="KW-0472">Membrane</keyword>
<keyword evidence="2" id="KW-1133">Transmembrane helix</keyword>
<dbReference type="InterPro" id="IPR000727">
    <property type="entry name" value="T_SNARE_dom"/>
</dbReference>
<proteinExistence type="predicted"/>